<proteinExistence type="predicted"/>
<protein>
    <submittedName>
        <fullName evidence="1">Uncharacterized protein</fullName>
    </submittedName>
</protein>
<evidence type="ECO:0000313" key="2">
    <source>
        <dbReference type="Proteomes" id="UP000282597"/>
    </source>
</evidence>
<keyword evidence="2" id="KW-1185">Reference proteome</keyword>
<dbReference type="KEGG" id="mcys:MCB1EB_0433"/>
<name>A0A2Z6ET52_9BURK</name>
<evidence type="ECO:0000313" key="1">
    <source>
        <dbReference type="EMBL" id="BBE08594.1"/>
    </source>
</evidence>
<dbReference type="Proteomes" id="UP000282597">
    <property type="component" value="Chromosome"/>
</dbReference>
<accession>A0A2Z6ET52</accession>
<sequence length="134" mass="15643">MRIKQKASWKEVPEWVEHEIQNWVRWCWSGPWPHPLPPTQCASAERYYRAPSDLGEAETSLPPPYVPNAEIVQRAYVAMLKQEQHVMKAEYIHPWESGRARYGRTGAARQLKMSLANYETILRSGCFRIERAFG</sequence>
<organism evidence="1 2">
    <name type="scientific">Mycoavidus cysteinexigens</name>
    <dbReference type="NCBI Taxonomy" id="1553431"/>
    <lineage>
        <taxon>Bacteria</taxon>
        <taxon>Pseudomonadati</taxon>
        <taxon>Pseudomonadota</taxon>
        <taxon>Betaproteobacteria</taxon>
        <taxon>Burkholderiales</taxon>
        <taxon>Burkholderiaceae</taxon>
        <taxon>Mycoavidus</taxon>
    </lineage>
</organism>
<reference evidence="1 2" key="1">
    <citation type="journal article" date="2018" name="Microbes Environ.">
        <title>Comparative Genomic Insights into Endofungal Lifestyles of Two Bacterial Endosymbionts, Mycoavidus cysteinexigens and Burkholderia rhizoxinica.</title>
        <authorList>
            <person name="Sharmin D."/>
            <person name="Guo Y."/>
            <person name="Nishizawa T."/>
            <person name="Ohshima S."/>
            <person name="Sato Y."/>
            <person name="Takashima Y."/>
            <person name="Narisawa K."/>
            <person name="Ohta H."/>
        </authorList>
    </citation>
    <scope>NUCLEOTIDE SEQUENCE [LARGE SCALE GENOMIC DNA]</scope>
    <source>
        <strain evidence="1 2">B1-EB</strain>
    </source>
</reference>
<dbReference type="EMBL" id="AP018150">
    <property type="protein sequence ID" value="BBE08594.1"/>
    <property type="molecule type" value="Genomic_DNA"/>
</dbReference>
<gene>
    <name evidence="1" type="ORF">MCB1EB_0433</name>
</gene>
<dbReference type="RefSeq" id="WP_045363208.1">
    <property type="nucleotide sequence ID" value="NZ_AP018150.1"/>
</dbReference>
<dbReference type="AlphaFoldDB" id="A0A2Z6ET52"/>